<dbReference type="InterPro" id="IPR011992">
    <property type="entry name" value="EF-hand-dom_pair"/>
</dbReference>
<gene>
    <name evidence="4" type="ORF">Tco025E_06066</name>
</gene>
<dbReference type="AlphaFoldDB" id="A0A3R7MZU0"/>
<dbReference type="SUPFAM" id="SSF52540">
    <property type="entry name" value="P-loop containing nucleoside triphosphate hydrolases"/>
    <property type="match status" value="1"/>
</dbReference>
<evidence type="ECO:0000256" key="2">
    <source>
        <dbReference type="SAM" id="Phobius"/>
    </source>
</evidence>
<reference evidence="4 5" key="1">
    <citation type="journal article" date="2018" name="BMC Genomics">
        <title>Genomic comparison of Trypanosoma conorhini and Trypanosoma rangeli to Trypanosoma cruzi strains of high and low virulence.</title>
        <authorList>
            <person name="Bradwell K.R."/>
            <person name="Koparde V.N."/>
            <person name="Matveyev A.V."/>
            <person name="Serrano M.G."/>
            <person name="Alves J.M."/>
            <person name="Parikh H."/>
            <person name="Huang B."/>
            <person name="Lee V."/>
            <person name="Espinosa-Alvarez O."/>
            <person name="Ortiz P.A."/>
            <person name="Costa-Martins A.G."/>
            <person name="Teixeira M.M."/>
            <person name="Buck G.A."/>
        </authorList>
    </citation>
    <scope>NUCLEOTIDE SEQUENCE [LARGE SCALE GENOMIC DNA]</scope>
    <source>
        <strain evidence="4 5">025E</strain>
    </source>
</reference>
<comment type="caution">
    <text evidence="4">The sequence shown here is derived from an EMBL/GenBank/DDBJ whole genome shotgun (WGS) entry which is preliminary data.</text>
</comment>
<feature type="domain" description="EF-hand" evidence="3">
    <location>
        <begin position="136"/>
        <end position="171"/>
    </location>
</feature>
<proteinExistence type="predicted"/>
<name>A0A3R7MZU0_9TRYP</name>
<dbReference type="PROSITE" id="PS00018">
    <property type="entry name" value="EF_HAND_1"/>
    <property type="match status" value="1"/>
</dbReference>
<dbReference type="InterPro" id="IPR027417">
    <property type="entry name" value="P-loop_NTPase"/>
</dbReference>
<dbReference type="EMBL" id="MKKU01000393">
    <property type="protein sequence ID" value="RNF13720.1"/>
    <property type="molecule type" value="Genomic_DNA"/>
</dbReference>
<organism evidence="4 5">
    <name type="scientific">Trypanosoma conorhini</name>
    <dbReference type="NCBI Taxonomy" id="83891"/>
    <lineage>
        <taxon>Eukaryota</taxon>
        <taxon>Discoba</taxon>
        <taxon>Euglenozoa</taxon>
        <taxon>Kinetoplastea</taxon>
        <taxon>Metakinetoplastina</taxon>
        <taxon>Trypanosomatida</taxon>
        <taxon>Trypanosomatidae</taxon>
        <taxon>Trypanosoma</taxon>
    </lineage>
</organism>
<protein>
    <submittedName>
        <fullName evidence="4">Ras like protein family, member T1</fullName>
    </submittedName>
</protein>
<keyword evidence="5" id="KW-1185">Reference proteome</keyword>
<sequence length="574" mass="64429">MVLAAIRVLVCGAEFHRVESALGGYVENTNFAWNRRYEISCAASTGVHEVDGRLLSMCHLVVLTRGASSPLDAASYLSKPTVALEDAPESAVAMLKGCDFYYGVHPLEKLRSAAVDIGLSPPHVIWDAALRMFTTNGALCLRRAFWLLDKDGDGVLDEEEIILWQRSVKSACFSKSDVGEWLASCSLKDSSIKAVDSDAFMKLQEDYLLNGDAKQVWATLNVTGVYPDGLPYSWRDLHAVRVSKESNTYLSHTAIQFFRNLYKLRRFHDLDNMWDFTPGCPWRHVHGFLKTQIPLDKFIEYWKYLALTNRSLVAQYARYWGYKGDTGLLFLLRHARQYRELGEAVPNTIQALVVGSPGCGRRSLTFTLTALDEEMFNDGVDASQEMYIRTTTFPVRHGEGDTLQTVVYTTAPIEHLMKVLGDDTLEKQLDVVLLCYDGTRVEETTPPIMRAYLDAKASPLRCRNLPFVVVMTKAEASASAETPSEGAKAMERFCREHQLLWPPVVTSVEAPDESEIVALNEYMYAVAREPEIAVGNPPLTPLRILRRVAIVTIFTLAVGSVTRLVIRRLRGRRQ</sequence>
<dbReference type="Gene3D" id="1.10.238.10">
    <property type="entry name" value="EF-hand"/>
    <property type="match status" value="2"/>
</dbReference>
<dbReference type="InterPro" id="IPR002048">
    <property type="entry name" value="EF_hand_dom"/>
</dbReference>
<evidence type="ECO:0000313" key="5">
    <source>
        <dbReference type="Proteomes" id="UP000284403"/>
    </source>
</evidence>
<evidence type="ECO:0000313" key="4">
    <source>
        <dbReference type="EMBL" id="RNF13720.1"/>
    </source>
</evidence>
<evidence type="ECO:0000256" key="1">
    <source>
        <dbReference type="ARBA" id="ARBA00022837"/>
    </source>
</evidence>
<dbReference type="InterPro" id="IPR018247">
    <property type="entry name" value="EF_Hand_1_Ca_BS"/>
</dbReference>
<keyword evidence="1" id="KW-0106">Calcium</keyword>
<dbReference type="SUPFAM" id="SSF47473">
    <property type="entry name" value="EF-hand"/>
    <property type="match status" value="1"/>
</dbReference>
<feature type="transmembrane region" description="Helical" evidence="2">
    <location>
        <begin position="544"/>
        <end position="566"/>
    </location>
</feature>
<dbReference type="RefSeq" id="XP_029226907.1">
    <property type="nucleotide sequence ID" value="XM_029372955.1"/>
</dbReference>
<keyword evidence="2" id="KW-0472">Membrane</keyword>
<evidence type="ECO:0000259" key="3">
    <source>
        <dbReference type="PROSITE" id="PS50222"/>
    </source>
</evidence>
<keyword evidence="2" id="KW-1133">Transmembrane helix</keyword>
<dbReference type="PROSITE" id="PS50222">
    <property type="entry name" value="EF_HAND_2"/>
    <property type="match status" value="1"/>
</dbReference>
<dbReference type="GO" id="GO:0005509">
    <property type="term" value="F:calcium ion binding"/>
    <property type="evidence" value="ECO:0007669"/>
    <property type="project" value="InterPro"/>
</dbReference>
<dbReference type="OrthoDB" id="10020961at2759"/>
<dbReference type="Proteomes" id="UP000284403">
    <property type="component" value="Unassembled WGS sequence"/>
</dbReference>
<keyword evidence="2" id="KW-0812">Transmembrane</keyword>
<accession>A0A3R7MZU0</accession>
<dbReference type="GeneID" id="40319677"/>